<organism evidence="1 2">
    <name type="scientific">Hanamia caeni</name>
    <dbReference type="NCBI Taxonomy" id="2294116"/>
    <lineage>
        <taxon>Bacteria</taxon>
        <taxon>Pseudomonadati</taxon>
        <taxon>Bacteroidota</taxon>
        <taxon>Chitinophagia</taxon>
        <taxon>Chitinophagales</taxon>
        <taxon>Chitinophagaceae</taxon>
        <taxon>Hanamia</taxon>
    </lineage>
</organism>
<reference evidence="1 2" key="1">
    <citation type="submission" date="2018-11" db="EMBL/GenBank/DDBJ databases">
        <title>Draft genome sequence of Ferruginibacter sp. BO-59.</title>
        <authorList>
            <person name="Im W.T."/>
        </authorList>
    </citation>
    <scope>NUCLEOTIDE SEQUENCE [LARGE SCALE GENOMIC DNA]</scope>
    <source>
        <strain evidence="1 2">BO-59</strain>
    </source>
</reference>
<evidence type="ECO:0000313" key="1">
    <source>
        <dbReference type="EMBL" id="RNI39989.1"/>
    </source>
</evidence>
<proteinExistence type="predicted"/>
<gene>
    <name evidence="1" type="ORF">EFY79_01425</name>
</gene>
<evidence type="ECO:0000313" key="2">
    <source>
        <dbReference type="Proteomes" id="UP000267223"/>
    </source>
</evidence>
<protein>
    <submittedName>
        <fullName evidence="1">Uncharacterized protein</fullName>
    </submittedName>
</protein>
<dbReference type="AlphaFoldDB" id="A0A3M9NQC3"/>
<sequence length="71" mass="7732">MPAITGIIFTACIKIGIICLFAPPNCALAGFHDKLLISFGNITRSKELERQFLTFLSAGGIHVKILNTKNE</sequence>
<comment type="caution">
    <text evidence="1">The sequence shown here is derived from an EMBL/GenBank/DDBJ whole genome shotgun (WGS) entry which is preliminary data.</text>
</comment>
<keyword evidence="2" id="KW-1185">Reference proteome</keyword>
<accession>A0A3M9NQC3</accession>
<dbReference type="EMBL" id="RJJR01000001">
    <property type="protein sequence ID" value="RNI39989.1"/>
    <property type="molecule type" value="Genomic_DNA"/>
</dbReference>
<dbReference type="Proteomes" id="UP000267223">
    <property type="component" value="Unassembled WGS sequence"/>
</dbReference>
<name>A0A3M9NQC3_9BACT</name>